<sequence length="243" mass="26471">MPRRDIEFIISGFTPVEHGPSRASEELTELFASKLAPNGVTRKDAQRHVKSLGGHAGVGGCTDDEINWFLQHCIDDKLSPSQIDGEIYEAKKSKYKTNGKKSGRIKLPMAKPRTSEFAIKPPTAPEENLAPSLEEQTENQISSPSPSVPANPVWNTIDAEEAARLKSIFRDLDEAGRRAKEAASIAPLVLESGQVTVFDASQQAIDPALACLEGMPAEAREIYLQTVRNIRGVASASTDNNYE</sequence>
<dbReference type="Proteomes" id="UP000034961">
    <property type="component" value="Unassembled WGS sequence"/>
</dbReference>
<proteinExistence type="predicted"/>
<gene>
    <name evidence="2" type="ORF">UU41_C0016G0006</name>
</gene>
<feature type="region of interest" description="Disordered" evidence="1">
    <location>
        <begin position="116"/>
        <end position="152"/>
    </location>
</feature>
<dbReference type="AlphaFoldDB" id="A0A0G0UYZ9"/>
<reference evidence="2 3" key="1">
    <citation type="journal article" date="2015" name="Nature">
        <title>rRNA introns, odd ribosomes, and small enigmatic genomes across a large radiation of phyla.</title>
        <authorList>
            <person name="Brown C.T."/>
            <person name="Hug L.A."/>
            <person name="Thomas B.C."/>
            <person name="Sharon I."/>
            <person name="Castelle C.J."/>
            <person name="Singh A."/>
            <person name="Wilkins M.J."/>
            <person name="Williams K.H."/>
            <person name="Banfield J.F."/>
        </authorList>
    </citation>
    <scope>NUCLEOTIDE SEQUENCE [LARGE SCALE GENOMIC DNA]</scope>
</reference>
<name>A0A0G0UYZ9_9BACT</name>
<feature type="compositionally biased region" description="Low complexity" evidence="1">
    <location>
        <begin position="142"/>
        <end position="152"/>
    </location>
</feature>
<accession>A0A0G0UYZ9</accession>
<protein>
    <submittedName>
        <fullName evidence="2">Uncharacterized protein</fullName>
    </submittedName>
</protein>
<comment type="caution">
    <text evidence="2">The sequence shown here is derived from an EMBL/GenBank/DDBJ whole genome shotgun (WGS) entry which is preliminary data.</text>
</comment>
<organism evidence="2 3">
    <name type="scientific">Candidatus Roizmanbacteria bacterium GW2011_GWA1_41_13</name>
    <dbReference type="NCBI Taxonomy" id="1618474"/>
    <lineage>
        <taxon>Bacteria</taxon>
        <taxon>Candidatus Roizmaniibacteriota</taxon>
    </lineage>
</organism>
<dbReference type="EMBL" id="LCAN01000016">
    <property type="protein sequence ID" value="KKR93959.1"/>
    <property type="molecule type" value="Genomic_DNA"/>
</dbReference>
<evidence type="ECO:0000313" key="2">
    <source>
        <dbReference type="EMBL" id="KKR93959.1"/>
    </source>
</evidence>
<evidence type="ECO:0000313" key="3">
    <source>
        <dbReference type="Proteomes" id="UP000034961"/>
    </source>
</evidence>
<evidence type="ECO:0000256" key="1">
    <source>
        <dbReference type="SAM" id="MobiDB-lite"/>
    </source>
</evidence>